<sequence length="161" mass="17970">MWVASFLRGALDNRVSTALLNDELHLWLKSWYAFKKYLIANYGQSKGECIAGATQALQLAAQGTHTARDYLNALYGAVDLIQPISLVDLIPMVKQGLNPGLRDRLLKPAEQYFTYEDFREEVQTQDSLWHSEGGHLRNSTPVYSSTSSQPTTNTAAFWTGG</sequence>
<dbReference type="Proteomes" id="UP000322245">
    <property type="component" value="Unassembled WGS sequence"/>
</dbReference>
<reference evidence="1 2" key="1">
    <citation type="submission" date="2017-05" db="EMBL/GenBank/DDBJ databases">
        <title>The Genome Sequence of Tsuchiyaea wingfieldii DSM 27421.</title>
        <authorList>
            <person name="Cuomo C."/>
            <person name="Passer A."/>
            <person name="Billmyre B."/>
            <person name="Heitman J."/>
        </authorList>
    </citation>
    <scope>NUCLEOTIDE SEQUENCE [LARGE SCALE GENOMIC DNA]</scope>
    <source>
        <strain evidence="1 2">DSM 27421</strain>
    </source>
</reference>
<comment type="caution">
    <text evidence="1">The sequence shown here is derived from an EMBL/GenBank/DDBJ whole genome shotgun (WGS) entry which is preliminary data.</text>
</comment>
<organism evidence="1 2">
    <name type="scientific">Cryptococcus floricola</name>
    <dbReference type="NCBI Taxonomy" id="2591691"/>
    <lineage>
        <taxon>Eukaryota</taxon>
        <taxon>Fungi</taxon>
        <taxon>Dikarya</taxon>
        <taxon>Basidiomycota</taxon>
        <taxon>Agaricomycotina</taxon>
        <taxon>Tremellomycetes</taxon>
        <taxon>Tremellales</taxon>
        <taxon>Cryptococcaceae</taxon>
        <taxon>Cryptococcus</taxon>
    </lineage>
</organism>
<dbReference type="EMBL" id="NIDF01000108">
    <property type="protein sequence ID" value="TYJ52945.1"/>
    <property type="molecule type" value="Genomic_DNA"/>
</dbReference>
<keyword evidence="2" id="KW-1185">Reference proteome</keyword>
<evidence type="ECO:0000313" key="1">
    <source>
        <dbReference type="EMBL" id="TYJ52945.1"/>
    </source>
</evidence>
<protein>
    <submittedName>
        <fullName evidence="1">Uncharacterized protein</fullName>
    </submittedName>
</protein>
<gene>
    <name evidence="1" type="ORF">B9479_006414</name>
</gene>
<accession>A0A5D3ANE0</accession>
<evidence type="ECO:0000313" key="2">
    <source>
        <dbReference type="Proteomes" id="UP000322245"/>
    </source>
</evidence>
<proteinExistence type="predicted"/>
<dbReference type="AlphaFoldDB" id="A0A5D3ANE0"/>
<name>A0A5D3ANE0_9TREE</name>